<dbReference type="AlphaFoldDB" id="A0A0R1VEW5"/>
<dbReference type="InterPro" id="IPR027417">
    <property type="entry name" value="P-loop_NTPase"/>
</dbReference>
<keyword evidence="4" id="KW-0592">Phosphate transport</keyword>
<keyword evidence="3" id="KW-0997">Cell inner membrane</keyword>
<protein>
    <submittedName>
        <fullName evidence="10">ABC-type transport system, ATPase component</fullName>
    </submittedName>
</protein>
<dbReference type="SUPFAM" id="SSF52540">
    <property type="entry name" value="P-loop containing nucleoside triphosphate hydrolases"/>
    <property type="match status" value="1"/>
</dbReference>
<evidence type="ECO:0000256" key="5">
    <source>
        <dbReference type="ARBA" id="ARBA00022741"/>
    </source>
</evidence>
<dbReference type="Proteomes" id="UP000051307">
    <property type="component" value="Unassembled WGS sequence"/>
</dbReference>
<reference evidence="10 11" key="1">
    <citation type="journal article" date="2015" name="Genome Announc.">
        <title>Expanding the biotechnology potential of lactobacilli through comparative genomics of 213 strains and associated genera.</title>
        <authorList>
            <person name="Sun Z."/>
            <person name="Harris H.M."/>
            <person name="McCann A."/>
            <person name="Guo C."/>
            <person name="Argimon S."/>
            <person name="Zhang W."/>
            <person name="Yang X."/>
            <person name="Jeffery I.B."/>
            <person name="Cooney J.C."/>
            <person name="Kagawa T.F."/>
            <person name="Liu W."/>
            <person name="Song Y."/>
            <person name="Salvetti E."/>
            <person name="Wrobel A."/>
            <person name="Rasinkangas P."/>
            <person name="Parkhill J."/>
            <person name="Rea M.C."/>
            <person name="O'Sullivan O."/>
            <person name="Ritari J."/>
            <person name="Douillard F.P."/>
            <person name="Paul Ross R."/>
            <person name="Yang R."/>
            <person name="Briner A.E."/>
            <person name="Felis G.E."/>
            <person name="de Vos W.M."/>
            <person name="Barrangou R."/>
            <person name="Klaenhammer T.R."/>
            <person name="Caufield P.W."/>
            <person name="Cui Y."/>
            <person name="Zhang H."/>
            <person name="O'Toole P.W."/>
        </authorList>
    </citation>
    <scope>NUCLEOTIDE SEQUENCE [LARGE SCALE GENOMIC DNA]</scope>
    <source>
        <strain evidence="10 11">DSM 16761</strain>
    </source>
</reference>
<keyword evidence="7" id="KW-1278">Translocase</keyword>
<evidence type="ECO:0000256" key="3">
    <source>
        <dbReference type="ARBA" id="ARBA00022519"/>
    </source>
</evidence>
<keyword evidence="8" id="KW-0472">Membrane</keyword>
<dbReference type="PROSITE" id="PS00211">
    <property type="entry name" value="ABC_TRANSPORTER_1"/>
    <property type="match status" value="1"/>
</dbReference>
<evidence type="ECO:0000313" key="11">
    <source>
        <dbReference type="Proteomes" id="UP000051307"/>
    </source>
</evidence>
<dbReference type="PANTHER" id="PTHR43423:SF12">
    <property type="entry name" value="IRON EXPORT ATP-BINDING PROTEIN FETA-RELATED"/>
    <property type="match status" value="1"/>
</dbReference>
<dbReference type="EMBL" id="AZFU01000022">
    <property type="protein sequence ID" value="KRM04120.1"/>
    <property type="molecule type" value="Genomic_DNA"/>
</dbReference>
<feature type="domain" description="ABC transporter" evidence="9">
    <location>
        <begin position="3"/>
        <end position="210"/>
    </location>
</feature>
<dbReference type="InterPro" id="IPR017871">
    <property type="entry name" value="ABC_transporter-like_CS"/>
</dbReference>
<evidence type="ECO:0000256" key="4">
    <source>
        <dbReference type="ARBA" id="ARBA00022592"/>
    </source>
</evidence>
<gene>
    <name evidence="10" type="ORF">FC59_GL000867</name>
</gene>
<evidence type="ECO:0000256" key="1">
    <source>
        <dbReference type="ARBA" id="ARBA00022448"/>
    </source>
</evidence>
<evidence type="ECO:0000313" key="10">
    <source>
        <dbReference type="EMBL" id="KRM04120.1"/>
    </source>
</evidence>
<evidence type="ECO:0000256" key="7">
    <source>
        <dbReference type="ARBA" id="ARBA00022967"/>
    </source>
</evidence>
<dbReference type="PROSITE" id="PS50893">
    <property type="entry name" value="ABC_TRANSPORTER_2"/>
    <property type="match status" value="1"/>
</dbReference>
<dbReference type="OrthoDB" id="9785080at2"/>
<keyword evidence="2" id="KW-1003">Cell membrane</keyword>
<dbReference type="InterPro" id="IPR003439">
    <property type="entry name" value="ABC_transporter-like_ATP-bd"/>
</dbReference>
<keyword evidence="1" id="KW-0813">Transport</keyword>
<dbReference type="PANTHER" id="PTHR43423">
    <property type="entry name" value="ABC TRANSPORTER I FAMILY MEMBER 17"/>
    <property type="match status" value="1"/>
</dbReference>
<organism evidence="10 11">
    <name type="scientific">Lactobacillus kitasatonis DSM 16761 = JCM 1039</name>
    <dbReference type="NCBI Taxonomy" id="1423767"/>
    <lineage>
        <taxon>Bacteria</taxon>
        <taxon>Bacillati</taxon>
        <taxon>Bacillota</taxon>
        <taxon>Bacilli</taxon>
        <taxon>Lactobacillales</taxon>
        <taxon>Lactobacillaceae</taxon>
        <taxon>Lactobacillus</taxon>
    </lineage>
</organism>
<dbReference type="GO" id="GO:0005524">
    <property type="term" value="F:ATP binding"/>
    <property type="evidence" value="ECO:0007669"/>
    <property type="project" value="UniProtKB-KW"/>
</dbReference>
<name>A0A0R1VEW5_9LACO</name>
<evidence type="ECO:0000256" key="2">
    <source>
        <dbReference type="ARBA" id="ARBA00022475"/>
    </source>
</evidence>
<comment type="caution">
    <text evidence="10">The sequence shown here is derived from an EMBL/GenBank/DDBJ whole genome shotgun (WGS) entry which is preliminary data.</text>
</comment>
<evidence type="ECO:0000259" key="9">
    <source>
        <dbReference type="PROSITE" id="PS50893"/>
    </source>
</evidence>
<proteinExistence type="predicted"/>
<accession>A0A0R1VEW5</accession>
<dbReference type="RefSeq" id="WP_025014701.1">
    <property type="nucleotide sequence ID" value="NZ_AZFU01000022.1"/>
</dbReference>
<keyword evidence="6" id="KW-0067">ATP-binding</keyword>
<evidence type="ECO:0000256" key="6">
    <source>
        <dbReference type="ARBA" id="ARBA00022840"/>
    </source>
</evidence>
<dbReference type="GO" id="GO:0006817">
    <property type="term" value="P:phosphate ion transport"/>
    <property type="evidence" value="ECO:0007669"/>
    <property type="project" value="UniProtKB-KW"/>
</dbReference>
<dbReference type="eggNOG" id="COG4619">
    <property type="taxonomic scope" value="Bacteria"/>
</dbReference>
<dbReference type="Pfam" id="PF00005">
    <property type="entry name" value="ABC_tran"/>
    <property type="match status" value="1"/>
</dbReference>
<dbReference type="Gene3D" id="3.40.50.300">
    <property type="entry name" value="P-loop containing nucleotide triphosphate hydrolases"/>
    <property type="match status" value="1"/>
</dbReference>
<dbReference type="SMART" id="SM00382">
    <property type="entry name" value="AAA"/>
    <property type="match status" value="1"/>
</dbReference>
<dbReference type="GO" id="GO:0016887">
    <property type="term" value="F:ATP hydrolysis activity"/>
    <property type="evidence" value="ECO:0007669"/>
    <property type="project" value="InterPro"/>
</dbReference>
<dbReference type="InterPro" id="IPR003593">
    <property type="entry name" value="AAA+_ATPase"/>
</dbReference>
<keyword evidence="5" id="KW-0547">Nucleotide-binding</keyword>
<dbReference type="PATRIC" id="fig|1423767.3.peg.900"/>
<sequence>MILSLKNVGYRVKDKDIISNFSLDIATGAFLTIVGPSGGGKSTLLKLLANLISPTSGEIDFKDKNINTYSPTNYRRQVSYCFQQPSLFGETVKDNLEFPFKIRKQPPDQSKMEQVLESVDLKPDFLNKNITELSGGEKQRVALIRNLLFKPEVLLLDEITTGLDNDSKEIVHRLIQNVHKDNTTIIQVTHDNDEIHQAGQIIKVAEGKLVK</sequence>
<evidence type="ECO:0000256" key="8">
    <source>
        <dbReference type="ARBA" id="ARBA00023136"/>
    </source>
</evidence>